<evidence type="ECO:0000256" key="1">
    <source>
        <dbReference type="ARBA" id="ARBA00022723"/>
    </source>
</evidence>
<dbReference type="PROSITE" id="PS00629">
    <property type="entry name" value="IMP_1"/>
    <property type="match status" value="1"/>
</dbReference>
<keyword evidence="3 4" id="KW-0460">Magnesium</keyword>
<feature type="binding site" evidence="4">
    <location>
        <position position="99"/>
    </location>
    <ligand>
        <name>Mg(2+)</name>
        <dbReference type="ChEBI" id="CHEBI:18420"/>
        <label>1</label>
        <note>catalytic</note>
    </ligand>
</feature>
<dbReference type="OrthoDB" id="9772456at2"/>
<dbReference type="CDD" id="cd01637">
    <property type="entry name" value="IMPase_like"/>
    <property type="match status" value="1"/>
</dbReference>
<dbReference type="GO" id="GO:0046872">
    <property type="term" value="F:metal ion binding"/>
    <property type="evidence" value="ECO:0007669"/>
    <property type="project" value="UniProtKB-KW"/>
</dbReference>
<name>A0A345NK03_9MICO</name>
<accession>A0A345NK03</accession>
<dbReference type="EMBL" id="CP031229">
    <property type="protein sequence ID" value="AXH95361.1"/>
    <property type="molecule type" value="Genomic_DNA"/>
</dbReference>
<keyword evidence="2" id="KW-0378">Hydrolase</keyword>
<evidence type="ECO:0000313" key="5">
    <source>
        <dbReference type="EMBL" id="AXH95361.1"/>
    </source>
</evidence>
<dbReference type="Pfam" id="PF00459">
    <property type="entry name" value="Inositol_P"/>
    <property type="match status" value="1"/>
</dbReference>
<feature type="binding site" evidence="4">
    <location>
        <position position="73"/>
    </location>
    <ligand>
        <name>Mg(2+)</name>
        <dbReference type="ChEBI" id="CHEBI:18420"/>
        <label>1</label>
        <note>catalytic</note>
    </ligand>
</feature>
<dbReference type="PANTHER" id="PTHR20854:SF4">
    <property type="entry name" value="INOSITOL-1-MONOPHOSPHATASE-RELATED"/>
    <property type="match status" value="1"/>
</dbReference>
<comment type="cofactor">
    <cofactor evidence="4">
        <name>Mg(2+)</name>
        <dbReference type="ChEBI" id="CHEBI:18420"/>
    </cofactor>
</comment>
<dbReference type="AlphaFoldDB" id="A0A345NK03"/>
<dbReference type="SUPFAM" id="SSF56655">
    <property type="entry name" value="Carbohydrate phosphatase"/>
    <property type="match status" value="1"/>
</dbReference>
<dbReference type="InterPro" id="IPR000760">
    <property type="entry name" value="Inositol_monophosphatase-like"/>
</dbReference>
<dbReference type="KEGG" id="orn:DV701_03745"/>
<evidence type="ECO:0000256" key="4">
    <source>
        <dbReference type="PIRSR" id="PIRSR600760-2"/>
    </source>
</evidence>
<sequence>MVGAVPLDTSAVLTLLQETAAEVIDPRFRALQDGEVSSKTHAGDLVTVADQEAEVIITAALRAAYPDALVLGEEAYAGDKGLLEAFRRADHAFTVDPVDGTRNFVHGSPDHAVMVSEVHGGRAVRAWIWQPQHRSAYVAELGAGLWRDGERVRVHEPAPSPQEWDVRTSRRSAVGTMLGPLGPLALTWASCGIDYPHLATGGCDALIYRGTMPWDHVPGSLMMHEAGGVVGTDDGGPYGPRSTPGAIVGAVDATVLRTVLSHL</sequence>
<keyword evidence="6" id="KW-1185">Reference proteome</keyword>
<dbReference type="Proteomes" id="UP000253790">
    <property type="component" value="Chromosome"/>
</dbReference>
<dbReference type="Gene3D" id="3.30.540.10">
    <property type="entry name" value="Fructose-1,6-Bisphosphatase, subunit A, domain 1"/>
    <property type="match status" value="1"/>
</dbReference>
<feature type="binding site" evidence="4">
    <location>
        <position position="215"/>
    </location>
    <ligand>
        <name>Mg(2+)</name>
        <dbReference type="ChEBI" id="CHEBI:18420"/>
        <label>1</label>
        <note>catalytic</note>
    </ligand>
</feature>
<dbReference type="GO" id="GO:0006020">
    <property type="term" value="P:inositol metabolic process"/>
    <property type="evidence" value="ECO:0007669"/>
    <property type="project" value="TreeGrafter"/>
</dbReference>
<keyword evidence="1 4" id="KW-0479">Metal-binding</keyword>
<evidence type="ECO:0000256" key="2">
    <source>
        <dbReference type="ARBA" id="ARBA00022801"/>
    </source>
</evidence>
<evidence type="ECO:0000313" key="6">
    <source>
        <dbReference type="Proteomes" id="UP000253790"/>
    </source>
</evidence>
<proteinExistence type="predicted"/>
<dbReference type="PRINTS" id="PR00377">
    <property type="entry name" value="IMPHPHTASES"/>
</dbReference>
<dbReference type="Gene3D" id="3.40.190.80">
    <property type="match status" value="1"/>
</dbReference>
<reference evidence="5 6" key="1">
    <citation type="submission" date="2018-07" db="EMBL/GenBank/DDBJ databases">
        <title>Complete genome sequencing of Ornithinimicrobium sp. AMA3305.</title>
        <authorList>
            <person name="Bae J.-W."/>
        </authorList>
    </citation>
    <scope>NUCLEOTIDE SEQUENCE [LARGE SCALE GENOMIC DNA]</scope>
    <source>
        <strain evidence="5 6">AMA3305</strain>
    </source>
</reference>
<dbReference type="GO" id="GO:0007165">
    <property type="term" value="P:signal transduction"/>
    <property type="evidence" value="ECO:0007669"/>
    <property type="project" value="TreeGrafter"/>
</dbReference>
<dbReference type="PANTHER" id="PTHR20854">
    <property type="entry name" value="INOSITOL MONOPHOSPHATASE"/>
    <property type="match status" value="1"/>
</dbReference>
<feature type="binding site" evidence="4">
    <location>
        <position position="96"/>
    </location>
    <ligand>
        <name>Mg(2+)</name>
        <dbReference type="ChEBI" id="CHEBI:18420"/>
        <label>1</label>
        <note>catalytic</note>
    </ligand>
</feature>
<organism evidence="5 6">
    <name type="scientific">Ornithinimicrobium avium</name>
    <dbReference type="NCBI Taxonomy" id="2283195"/>
    <lineage>
        <taxon>Bacteria</taxon>
        <taxon>Bacillati</taxon>
        <taxon>Actinomycetota</taxon>
        <taxon>Actinomycetes</taxon>
        <taxon>Micrococcales</taxon>
        <taxon>Ornithinimicrobiaceae</taxon>
        <taxon>Ornithinimicrobium</taxon>
    </lineage>
</organism>
<dbReference type="GO" id="GO:0008934">
    <property type="term" value="F:inositol monophosphate 1-phosphatase activity"/>
    <property type="evidence" value="ECO:0007669"/>
    <property type="project" value="TreeGrafter"/>
</dbReference>
<gene>
    <name evidence="5" type="ORF">DV701_03745</name>
</gene>
<evidence type="ECO:0000256" key="3">
    <source>
        <dbReference type="ARBA" id="ARBA00022842"/>
    </source>
</evidence>
<protein>
    <submittedName>
        <fullName evidence="5">Inositol monophosphatase</fullName>
    </submittedName>
</protein>
<dbReference type="InterPro" id="IPR020583">
    <property type="entry name" value="Inositol_monoP_metal-BS"/>
</dbReference>